<proteinExistence type="predicted"/>
<organism evidence="2 3">
    <name type="scientific">Luteolibacter ambystomatis</name>
    <dbReference type="NCBI Taxonomy" id="2824561"/>
    <lineage>
        <taxon>Bacteria</taxon>
        <taxon>Pseudomonadati</taxon>
        <taxon>Verrucomicrobiota</taxon>
        <taxon>Verrucomicrobiia</taxon>
        <taxon>Verrucomicrobiales</taxon>
        <taxon>Verrucomicrobiaceae</taxon>
        <taxon>Luteolibacter</taxon>
    </lineage>
</organism>
<feature type="chain" id="PRO_5037171498" description="DUF4426 domain-containing protein" evidence="1">
    <location>
        <begin position="16"/>
        <end position="157"/>
    </location>
</feature>
<accession>A0A975G9E3</accession>
<dbReference type="EMBL" id="CP073100">
    <property type="protein sequence ID" value="QUE50755.1"/>
    <property type="molecule type" value="Genomic_DNA"/>
</dbReference>
<evidence type="ECO:0000313" key="2">
    <source>
        <dbReference type="EMBL" id="QUE50755.1"/>
    </source>
</evidence>
<name>A0A975G9E3_9BACT</name>
<sequence length="157" mass="17192">MRLILPILIASAALAAEPTALPPELVPDNQLPAVSLMPVGSVLTKVTIPSYDAGRRLRASLRAMELTVVDSQTLEAKNVRLDFFNIDRSAKGRVDLKFARFDQQKGTLDTREPVEMISEDFHAEGAGLSYVVEQSKGFLIGPVKTRFYAKPQQPASP</sequence>
<dbReference type="RefSeq" id="WP_211630894.1">
    <property type="nucleotide sequence ID" value="NZ_CP073100.1"/>
</dbReference>
<evidence type="ECO:0008006" key="4">
    <source>
        <dbReference type="Google" id="ProtNLM"/>
    </source>
</evidence>
<dbReference type="AlphaFoldDB" id="A0A975G9E3"/>
<feature type="signal peptide" evidence="1">
    <location>
        <begin position="1"/>
        <end position="15"/>
    </location>
</feature>
<reference evidence="2" key="1">
    <citation type="submission" date="2021-04" db="EMBL/GenBank/DDBJ databases">
        <title>Luteolibacter sp. 32A isolated from the skin of an Anderson's salamander (Ambystoma andersonii).</title>
        <authorList>
            <person name="Spergser J."/>
            <person name="Busse H.-J."/>
        </authorList>
    </citation>
    <scope>NUCLEOTIDE SEQUENCE</scope>
    <source>
        <strain evidence="2">32A</strain>
    </source>
</reference>
<keyword evidence="1" id="KW-0732">Signal</keyword>
<keyword evidence="3" id="KW-1185">Reference proteome</keyword>
<protein>
    <recommendedName>
        <fullName evidence="4">DUF4426 domain-containing protein</fullName>
    </recommendedName>
</protein>
<gene>
    <name evidence="2" type="ORF">KBB96_18070</name>
</gene>
<evidence type="ECO:0000256" key="1">
    <source>
        <dbReference type="SAM" id="SignalP"/>
    </source>
</evidence>
<evidence type="ECO:0000313" key="3">
    <source>
        <dbReference type="Proteomes" id="UP000676169"/>
    </source>
</evidence>
<dbReference type="Proteomes" id="UP000676169">
    <property type="component" value="Chromosome"/>
</dbReference>
<dbReference type="KEGG" id="lamb:KBB96_18070"/>